<dbReference type="InterPro" id="IPR050448">
    <property type="entry name" value="OpgB/LTA_synthase_biosynth"/>
</dbReference>
<name>A0ABP3DP11_9BURK</name>
<evidence type="ECO:0000256" key="6">
    <source>
        <dbReference type="SAM" id="Phobius"/>
    </source>
</evidence>
<feature type="transmembrane region" description="Helical" evidence="6">
    <location>
        <begin position="6"/>
        <end position="28"/>
    </location>
</feature>
<dbReference type="InterPro" id="IPR017850">
    <property type="entry name" value="Alkaline_phosphatase_core_sf"/>
</dbReference>
<dbReference type="PANTHER" id="PTHR47371">
    <property type="entry name" value="LIPOTEICHOIC ACID SYNTHASE"/>
    <property type="match status" value="1"/>
</dbReference>
<dbReference type="PIRSF" id="PIRSF005091">
    <property type="entry name" value="Mmb_sulf_HI1246"/>
    <property type="match status" value="1"/>
</dbReference>
<evidence type="ECO:0000313" key="8">
    <source>
        <dbReference type="EMBL" id="GAA0234536.1"/>
    </source>
</evidence>
<evidence type="ECO:0000259" key="7">
    <source>
        <dbReference type="Pfam" id="PF00884"/>
    </source>
</evidence>
<feature type="transmembrane region" description="Helical" evidence="6">
    <location>
        <begin position="160"/>
        <end position="178"/>
    </location>
</feature>
<keyword evidence="4 6" id="KW-1133">Transmembrane helix</keyword>
<feature type="domain" description="Sulfatase N-terminal" evidence="7">
    <location>
        <begin position="269"/>
        <end position="536"/>
    </location>
</feature>
<evidence type="ECO:0000256" key="4">
    <source>
        <dbReference type="ARBA" id="ARBA00022989"/>
    </source>
</evidence>
<dbReference type="RefSeq" id="WP_343821548.1">
    <property type="nucleotide sequence ID" value="NZ_BAAAFN010000015.1"/>
</dbReference>
<dbReference type="PANTHER" id="PTHR47371:SF3">
    <property type="entry name" value="PHOSPHOGLYCEROL TRANSFERASE I"/>
    <property type="match status" value="1"/>
</dbReference>
<feature type="transmembrane region" description="Helical" evidence="6">
    <location>
        <begin position="199"/>
        <end position="218"/>
    </location>
</feature>
<reference evidence="9" key="1">
    <citation type="journal article" date="2019" name="Int. J. Syst. Evol. Microbiol.">
        <title>The Global Catalogue of Microorganisms (GCM) 10K type strain sequencing project: providing services to taxonomists for standard genome sequencing and annotation.</title>
        <authorList>
            <consortium name="The Broad Institute Genomics Platform"/>
            <consortium name="The Broad Institute Genome Sequencing Center for Infectious Disease"/>
            <person name="Wu L."/>
            <person name="Ma J."/>
        </authorList>
    </citation>
    <scope>NUCLEOTIDE SEQUENCE [LARGE SCALE GENOMIC DNA]</scope>
    <source>
        <strain evidence="9">JCM 16240</strain>
    </source>
</reference>
<dbReference type="SUPFAM" id="SSF53649">
    <property type="entry name" value="Alkaline phosphatase-like"/>
    <property type="match status" value="1"/>
</dbReference>
<comment type="caution">
    <text evidence="8">The sequence shown here is derived from an EMBL/GenBank/DDBJ whole genome shotgun (WGS) entry which is preliminary data.</text>
</comment>
<feature type="transmembrane region" description="Helical" evidence="6">
    <location>
        <begin position="72"/>
        <end position="90"/>
    </location>
</feature>
<evidence type="ECO:0000256" key="5">
    <source>
        <dbReference type="ARBA" id="ARBA00023136"/>
    </source>
</evidence>
<dbReference type="CDD" id="cd16015">
    <property type="entry name" value="LTA_synthase"/>
    <property type="match status" value="1"/>
</dbReference>
<accession>A0ABP3DP11</accession>
<protein>
    <submittedName>
        <fullName evidence="8">LTA synthase family protein</fullName>
    </submittedName>
</protein>
<gene>
    <name evidence="8" type="ORF">GCM10009125_24360</name>
</gene>
<dbReference type="EMBL" id="BAAAFN010000015">
    <property type="protein sequence ID" value="GAA0234536.1"/>
    <property type="molecule type" value="Genomic_DNA"/>
</dbReference>
<evidence type="ECO:0000256" key="2">
    <source>
        <dbReference type="ARBA" id="ARBA00022475"/>
    </source>
</evidence>
<evidence type="ECO:0000256" key="1">
    <source>
        <dbReference type="ARBA" id="ARBA00004651"/>
    </source>
</evidence>
<dbReference type="Pfam" id="PF00884">
    <property type="entry name" value="Sulfatase"/>
    <property type="match status" value="1"/>
</dbReference>
<keyword evidence="9" id="KW-1185">Reference proteome</keyword>
<comment type="subcellular location">
    <subcellularLocation>
        <location evidence="1">Cell membrane</location>
        <topology evidence="1">Multi-pass membrane protein</topology>
    </subcellularLocation>
</comment>
<dbReference type="InterPro" id="IPR012160">
    <property type="entry name" value="LtaS-like"/>
</dbReference>
<sequence length="630" mass="69748">MLPQIGIFALASLALFTLSRLLLIAWLWPRVRSAGGPWPILRWGLRIDLNQIAMWAGIPLLLAPWLGDRPAAIFLTGLWLQAVWLLFVLLEVSTPQFIQEYDSRPNRLYVEYLKYPKEVFGMLWKGYKPVLLAAVLVLGLAAWLGHALFAQARPDPLPAWPWRIPATLVFAAVIALAIRGTLGHRPINPASVAWCGDSLLNTLPLNSLYSVLFALYAIKNERSAADVYGDLPDTELHAIVLEQADIPPGPAEIPTLHHQPASQRPARPRNLVLIVEESLGAQYVGNLGGAGLTPCLDALAADGWNFTRAYATGTRSVRGLEAVTAGFPPTLSDAALRLGDAQSRFFTLAQLLKRHGYRSRFIYGGEAHFDNMKSFFLGNGFDELHDLPTFDSPAFVGTWGASDEDMFDKLHTLLSQGGDQPTLHLAFSVSNHTPWEYPSGRIPVDGDPATVQNTVRYADWAIGRFFEQARASAYWNDTVFLIVADHDARVGGAQRIPLRHFHIPALILGAGIEPRRDDRIISQIDLPPTLLSLIGIDDAHPMIGHDLTRADAGGRAMMQYEEHYGYLRGDTLAVLEPHQPAHFYRYAAPDSYTPLDPDPALGRIALAHALWPTWAYRHRAHTLPELRLPG</sequence>
<feature type="transmembrane region" description="Helical" evidence="6">
    <location>
        <begin position="130"/>
        <end position="148"/>
    </location>
</feature>
<dbReference type="InterPro" id="IPR000917">
    <property type="entry name" value="Sulfatase_N"/>
</dbReference>
<dbReference type="Proteomes" id="UP001501176">
    <property type="component" value="Unassembled WGS sequence"/>
</dbReference>
<dbReference type="Gene3D" id="3.40.720.10">
    <property type="entry name" value="Alkaline Phosphatase, subunit A"/>
    <property type="match status" value="1"/>
</dbReference>
<evidence type="ECO:0000256" key="3">
    <source>
        <dbReference type="ARBA" id="ARBA00022692"/>
    </source>
</evidence>
<keyword evidence="2" id="KW-1003">Cell membrane</keyword>
<proteinExistence type="predicted"/>
<keyword evidence="3 6" id="KW-0812">Transmembrane</keyword>
<organism evidence="8 9">
    <name type="scientific">Castellaniella daejeonensis</name>
    <dbReference type="NCBI Taxonomy" id="659013"/>
    <lineage>
        <taxon>Bacteria</taxon>
        <taxon>Pseudomonadati</taxon>
        <taxon>Pseudomonadota</taxon>
        <taxon>Betaproteobacteria</taxon>
        <taxon>Burkholderiales</taxon>
        <taxon>Alcaligenaceae</taxon>
        <taxon>Castellaniella</taxon>
    </lineage>
</organism>
<keyword evidence="5 6" id="KW-0472">Membrane</keyword>
<dbReference type="Gene3D" id="3.30.1120.80">
    <property type="match status" value="1"/>
</dbReference>
<evidence type="ECO:0000313" key="9">
    <source>
        <dbReference type="Proteomes" id="UP001501176"/>
    </source>
</evidence>